<organism evidence="2 3">
    <name type="scientific">Cudoniella acicularis</name>
    <dbReference type="NCBI Taxonomy" id="354080"/>
    <lineage>
        <taxon>Eukaryota</taxon>
        <taxon>Fungi</taxon>
        <taxon>Dikarya</taxon>
        <taxon>Ascomycota</taxon>
        <taxon>Pezizomycotina</taxon>
        <taxon>Leotiomycetes</taxon>
        <taxon>Helotiales</taxon>
        <taxon>Tricladiaceae</taxon>
        <taxon>Cudoniella</taxon>
    </lineage>
</organism>
<keyword evidence="3" id="KW-1185">Reference proteome</keyword>
<evidence type="ECO:0000313" key="3">
    <source>
        <dbReference type="Proteomes" id="UP000566819"/>
    </source>
</evidence>
<dbReference type="Proteomes" id="UP000566819">
    <property type="component" value="Unassembled WGS sequence"/>
</dbReference>
<dbReference type="PANTHER" id="PTHR24148:SF64">
    <property type="entry name" value="HETEROKARYON INCOMPATIBILITY DOMAIN-CONTAINING PROTEIN"/>
    <property type="match status" value="1"/>
</dbReference>
<evidence type="ECO:0000313" key="2">
    <source>
        <dbReference type="EMBL" id="KAF4630015.1"/>
    </source>
</evidence>
<dbReference type="InterPro" id="IPR010730">
    <property type="entry name" value="HET"/>
</dbReference>
<accession>A0A8H4W353</accession>
<dbReference type="InterPro" id="IPR052895">
    <property type="entry name" value="HetReg/Transcr_Mod"/>
</dbReference>
<feature type="domain" description="Heterokaryon incompatibility" evidence="1">
    <location>
        <begin position="81"/>
        <end position="253"/>
    </location>
</feature>
<reference evidence="2 3" key="1">
    <citation type="submission" date="2020-03" db="EMBL/GenBank/DDBJ databases">
        <title>Draft Genome Sequence of Cudoniella acicularis.</title>
        <authorList>
            <person name="Buettner E."/>
            <person name="Kellner H."/>
        </authorList>
    </citation>
    <scope>NUCLEOTIDE SEQUENCE [LARGE SCALE GENOMIC DNA]</scope>
    <source>
        <strain evidence="2 3">DSM 108380</strain>
    </source>
</reference>
<sequence length="497" mass="55419">MTDSTTEEESPVSTTHEWYSYVPLSNEKRGVQDDTPEPMIRLLHLFPGTSSDPLECSLIVVEPFVGAMLSGRVMTQGLIYYEALSYVWGDVTKTEYLICNEKLLEITASLVTALRAVRRPETSRTLWADGICINQQDMDERASQILLMSSIYSQAAQVICWLGDDDGGHASFTFSLADRFATETKLDSISTDGLATMDAAAFIGGQVGYTKQILTTMGRGGENLLRLLESNIPVHIAPLLQRPWFSRMWVRQEVGYASKALIVCRNSEVDCKALHWLLVWAVLFDEVFGSFSLPTRSLSTFESYGRAPLVSFLELLVECRQFESTDPRDKVFALLSHPSAWVEGKLDGERDYCVDVVAAIQKRSGREVVVHEVAKARAQLHQDLHYYDVDGSDHDCPWARHSLEPVMPSETQPTLPCDKKCPKCGVHHVSSSFRLGIGPTVRSTDNDPTQVSPETIGHLANIFSQSRRLDELENPRLHPVTESAGDPISLRLYPGGY</sequence>
<proteinExistence type="predicted"/>
<gene>
    <name evidence="2" type="ORF">G7Y89_g8120</name>
</gene>
<protein>
    <recommendedName>
        <fullName evidence="1">Heterokaryon incompatibility domain-containing protein</fullName>
    </recommendedName>
</protein>
<evidence type="ECO:0000259" key="1">
    <source>
        <dbReference type="Pfam" id="PF06985"/>
    </source>
</evidence>
<dbReference type="EMBL" id="JAAMPI010000599">
    <property type="protein sequence ID" value="KAF4630015.1"/>
    <property type="molecule type" value="Genomic_DNA"/>
</dbReference>
<name>A0A8H4W353_9HELO</name>
<dbReference type="PANTHER" id="PTHR24148">
    <property type="entry name" value="ANKYRIN REPEAT DOMAIN-CONTAINING PROTEIN 39 HOMOLOG-RELATED"/>
    <property type="match status" value="1"/>
</dbReference>
<dbReference type="AlphaFoldDB" id="A0A8H4W353"/>
<comment type="caution">
    <text evidence="2">The sequence shown here is derived from an EMBL/GenBank/DDBJ whole genome shotgun (WGS) entry which is preliminary data.</text>
</comment>
<dbReference type="Pfam" id="PF06985">
    <property type="entry name" value="HET"/>
    <property type="match status" value="1"/>
</dbReference>
<dbReference type="OrthoDB" id="3553147at2759"/>